<evidence type="ECO:0000256" key="1">
    <source>
        <dbReference type="SAM" id="Phobius"/>
    </source>
</evidence>
<gene>
    <name evidence="2" type="ORF">LCGC14_1734440</name>
</gene>
<proteinExistence type="predicted"/>
<sequence length="38" mass="4393">MLGEVANWPEAIALSIVMISMCVTMLGFFWYLQRIDKD</sequence>
<evidence type="ECO:0000313" key="2">
    <source>
        <dbReference type="EMBL" id="KKM07381.1"/>
    </source>
</evidence>
<keyword evidence="1" id="KW-0472">Membrane</keyword>
<organism evidence="2">
    <name type="scientific">marine sediment metagenome</name>
    <dbReference type="NCBI Taxonomy" id="412755"/>
    <lineage>
        <taxon>unclassified sequences</taxon>
        <taxon>metagenomes</taxon>
        <taxon>ecological metagenomes</taxon>
    </lineage>
</organism>
<protein>
    <submittedName>
        <fullName evidence="2">Uncharacterized protein</fullName>
    </submittedName>
</protein>
<dbReference type="AlphaFoldDB" id="A0A0F9JNZ9"/>
<dbReference type="EMBL" id="LAZR01015783">
    <property type="protein sequence ID" value="KKM07381.1"/>
    <property type="molecule type" value="Genomic_DNA"/>
</dbReference>
<accession>A0A0F9JNZ9</accession>
<keyword evidence="1" id="KW-0812">Transmembrane</keyword>
<reference evidence="2" key="1">
    <citation type="journal article" date="2015" name="Nature">
        <title>Complex archaea that bridge the gap between prokaryotes and eukaryotes.</title>
        <authorList>
            <person name="Spang A."/>
            <person name="Saw J.H."/>
            <person name="Jorgensen S.L."/>
            <person name="Zaremba-Niedzwiedzka K."/>
            <person name="Martijn J."/>
            <person name="Lind A.E."/>
            <person name="van Eijk R."/>
            <person name="Schleper C."/>
            <person name="Guy L."/>
            <person name="Ettema T.J."/>
        </authorList>
    </citation>
    <scope>NUCLEOTIDE SEQUENCE</scope>
</reference>
<name>A0A0F9JNZ9_9ZZZZ</name>
<feature type="transmembrane region" description="Helical" evidence="1">
    <location>
        <begin position="12"/>
        <end position="32"/>
    </location>
</feature>
<comment type="caution">
    <text evidence="2">The sequence shown here is derived from an EMBL/GenBank/DDBJ whole genome shotgun (WGS) entry which is preliminary data.</text>
</comment>
<keyword evidence="1" id="KW-1133">Transmembrane helix</keyword>